<dbReference type="AlphaFoldDB" id="A0A4R4JMC9"/>
<dbReference type="EMBL" id="PUJX01000003">
    <property type="protein sequence ID" value="TDB55558.1"/>
    <property type="molecule type" value="Genomic_DNA"/>
</dbReference>
<organism evidence="1 2">
    <name type="scientific">Photorhabdus luminescens subsp. mexicana</name>
    <dbReference type="NCBI Taxonomy" id="2100167"/>
    <lineage>
        <taxon>Bacteria</taxon>
        <taxon>Pseudomonadati</taxon>
        <taxon>Pseudomonadota</taxon>
        <taxon>Gammaproteobacteria</taxon>
        <taxon>Enterobacterales</taxon>
        <taxon>Morganellaceae</taxon>
        <taxon>Photorhabdus</taxon>
    </lineage>
</organism>
<sequence length="99" mass="10246">MKNDRKVSQVNLKVNGTAVTSTDFFQLSNYGVAINDHAVSLKANGIAVKPNTAINLKSSDALTSDTITLKAGLVKTAPANTAVQAAQSTANLTVAIAYP</sequence>
<comment type="caution">
    <text evidence="1">The sequence shown here is derived from an EMBL/GenBank/DDBJ whole genome shotgun (WGS) entry which is preliminary data.</text>
</comment>
<accession>A0A4R4JMC9</accession>
<dbReference type="RefSeq" id="WP_088374655.1">
    <property type="nucleotide sequence ID" value="NZ_CAWOLF010000003.1"/>
</dbReference>
<dbReference type="Proteomes" id="UP000295550">
    <property type="component" value="Unassembled WGS sequence"/>
</dbReference>
<evidence type="ECO:0008006" key="3">
    <source>
        <dbReference type="Google" id="ProtNLM"/>
    </source>
</evidence>
<evidence type="ECO:0000313" key="2">
    <source>
        <dbReference type="Proteomes" id="UP000295550"/>
    </source>
</evidence>
<proteinExistence type="predicted"/>
<protein>
    <recommendedName>
        <fullName evidence="3">Fimbrial protein</fullName>
    </recommendedName>
</protein>
<name>A0A4R4JMC9_PHOLU</name>
<gene>
    <name evidence="1" type="ORF">C5468_02700</name>
</gene>
<reference evidence="1 2" key="1">
    <citation type="journal article" date="2019" name="Int. J. Syst. Evol. Microbiol.">
        <title>Photorhabdus khanii subsp. guanajuatensis subsp. nov., isolated from Heterorhabditis atacamensis, and Photorhabdus luminescens subsp. mexicana subsp. nov., isolated from Heterorhabditis mexicana entomopathogenic nematodes.</title>
        <authorList>
            <person name="Machado R.A.R."/>
            <person name="Bruno P."/>
            <person name="Arce C.C.M."/>
            <person name="Liechti N."/>
            <person name="Kohler A."/>
            <person name="Bernal J."/>
            <person name="Bruggmann R."/>
            <person name="Turlings T.C.J."/>
        </authorList>
    </citation>
    <scope>NUCLEOTIDE SEQUENCE [LARGE SCALE GENOMIC DNA]</scope>
    <source>
        <strain evidence="1 2">MEX47-22</strain>
    </source>
</reference>
<evidence type="ECO:0000313" key="1">
    <source>
        <dbReference type="EMBL" id="TDB55558.1"/>
    </source>
</evidence>